<evidence type="ECO:0000256" key="2">
    <source>
        <dbReference type="ARBA" id="ARBA00023015"/>
    </source>
</evidence>
<dbReference type="Pfam" id="PF03466">
    <property type="entry name" value="LysR_substrate"/>
    <property type="match status" value="1"/>
</dbReference>
<evidence type="ECO:0000256" key="1">
    <source>
        <dbReference type="ARBA" id="ARBA00009437"/>
    </source>
</evidence>
<dbReference type="InterPro" id="IPR036390">
    <property type="entry name" value="WH_DNA-bd_sf"/>
</dbReference>
<name>A0ABU8V9K4_9BURK</name>
<proteinExistence type="inferred from homology"/>
<evidence type="ECO:0000256" key="4">
    <source>
        <dbReference type="ARBA" id="ARBA00023163"/>
    </source>
</evidence>
<dbReference type="PANTHER" id="PTHR30419">
    <property type="entry name" value="HTH-TYPE TRANSCRIPTIONAL REGULATOR YBHD"/>
    <property type="match status" value="1"/>
</dbReference>
<dbReference type="PANTHER" id="PTHR30419:SF2">
    <property type="entry name" value="LYSR FAMILY TRANSCRIPTIONAL REGULATOR"/>
    <property type="match status" value="1"/>
</dbReference>
<comment type="caution">
    <text evidence="6">The sequence shown here is derived from an EMBL/GenBank/DDBJ whole genome shotgun (WGS) entry which is preliminary data.</text>
</comment>
<keyword evidence="7" id="KW-1185">Reference proteome</keyword>
<evidence type="ECO:0000256" key="3">
    <source>
        <dbReference type="ARBA" id="ARBA00023125"/>
    </source>
</evidence>
<dbReference type="SUPFAM" id="SSF46785">
    <property type="entry name" value="Winged helix' DNA-binding domain"/>
    <property type="match status" value="1"/>
</dbReference>
<dbReference type="SUPFAM" id="SSF53850">
    <property type="entry name" value="Periplasmic binding protein-like II"/>
    <property type="match status" value="1"/>
</dbReference>
<dbReference type="Gene3D" id="1.10.10.10">
    <property type="entry name" value="Winged helix-like DNA-binding domain superfamily/Winged helix DNA-binding domain"/>
    <property type="match status" value="1"/>
</dbReference>
<dbReference type="InterPro" id="IPR005119">
    <property type="entry name" value="LysR_subst-bd"/>
</dbReference>
<dbReference type="RefSeq" id="WP_340355664.1">
    <property type="nucleotide sequence ID" value="NZ_JBBKZU010000002.1"/>
</dbReference>
<keyword evidence="4" id="KW-0804">Transcription</keyword>
<dbReference type="Gene3D" id="3.40.190.290">
    <property type="match status" value="1"/>
</dbReference>
<evidence type="ECO:0000313" key="7">
    <source>
        <dbReference type="Proteomes" id="UP001365846"/>
    </source>
</evidence>
<keyword evidence="2" id="KW-0805">Transcription regulation</keyword>
<accession>A0ABU8V9K4</accession>
<organism evidence="6 7">
    <name type="scientific">Variovorax ureilyticus</name>
    <dbReference type="NCBI Taxonomy" id="1836198"/>
    <lineage>
        <taxon>Bacteria</taxon>
        <taxon>Pseudomonadati</taxon>
        <taxon>Pseudomonadota</taxon>
        <taxon>Betaproteobacteria</taxon>
        <taxon>Burkholderiales</taxon>
        <taxon>Comamonadaceae</taxon>
        <taxon>Variovorax</taxon>
    </lineage>
</organism>
<keyword evidence="3" id="KW-0238">DNA-binding</keyword>
<evidence type="ECO:0000259" key="5">
    <source>
        <dbReference type="PROSITE" id="PS50931"/>
    </source>
</evidence>
<dbReference type="PROSITE" id="PS50931">
    <property type="entry name" value="HTH_LYSR"/>
    <property type="match status" value="1"/>
</dbReference>
<reference evidence="6 7" key="1">
    <citation type="submission" date="2024-03" db="EMBL/GenBank/DDBJ databases">
        <title>Novel species of the genus Variovorax.</title>
        <authorList>
            <person name="Liu Q."/>
            <person name="Xin Y.-H."/>
        </authorList>
    </citation>
    <scope>NUCLEOTIDE SEQUENCE [LARGE SCALE GENOMIC DNA]</scope>
    <source>
        <strain evidence="6 7">KACC 18899</strain>
    </source>
</reference>
<gene>
    <name evidence="6" type="ORF">WKW77_04610</name>
</gene>
<protein>
    <submittedName>
        <fullName evidence="6">LysR family transcriptional regulator</fullName>
    </submittedName>
</protein>
<dbReference type="EMBL" id="JBBKZU010000002">
    <property type="protein sequence ID" value="MEJ8810337.1"/>
    <property type="molecule type" value="Genomic_DNA"/>
</dbReference>
<dbReference type="InterPro" id="IPR000847">
    <property type="entry name" value="LysR_HTH_N"/>
</dbReference>
<feature type="domain" description="HTH lysR-type" evidence="5">
    <location>
        <begin position="4"/>
        <end position="61"/>
    </location>
</feature>
<dbReference type="CDD" id="cd08421">
    <property type="entry name" value="PBP2_LTTR_like_1"/>
    <property type="match status" value="1"/>
</dbReference>
<comment type="similarity">
    <text evidence="1">Belongs to the LysR transcriptional regulatory family.</text>
</comment>
<evidence type="ECO:0000313" key="6">
    <source>
        <dbReference type="EMBL" id="MEJ8810337.1"/>
    </source>
</evidence>
<dbReference type="InterPro" id="IPR050950">
    <property type="entry name" value="HTH-type_LysR_regulators"/>
</dbReference>
<sequence>MRDLDLTTLRLFVAACDHRNIARAGEQEHIGSSAISKRLAQLEEQVHAPLFERHRRGVVPTAAGEILLEHARAMLATADRVARDMAAYRHGVKGQVRMLASVSSITESLPDDIAAFLQQPAHAQIRVDIEERNSAELVSALREGLAPVGVCWDAADLEGLQTRPYRGDELGIVVHADHPLARLKACSFAQTLDHDHVGLPANTAVHTMLARAAAIIGKPIFYRAVVSTFDASLRCVGAGLGLAVVPRQIAEMSRDPARTRVVTLKEEWAKRRFAICYRDFEQLSPAARLLVDHLSALPVLTSGLPRLVDARKRRGS</sequence>
<dbReference type="Pfam" id="PF00126">
    <property type="entry name" value="HTH_1"/>
    <property type="match status" value="1"/>
</dbReference>
<dbReference type="Proteomes" id="UP001365846">
    <property type="component" value="Unassembled WGS sequence"/>
</dbReference>
<dbReference type="InterPro" id="IPR036388">
    <property type="entry name" value="WH-like_DNA-bd_sf"/>
</dbReference>